<dbReference type="RefSeq" id="XP_075107163.1">
    <property type="nucleotide sequence ID" value="XM_075251062.1"/>
</dbReference>
<accession>A0AC58UCE9</accession>
<proteinExistence type="predicted"/>
<name>A0AC58UCE9_TOBAC</name>
<gene>
    <name evidence="2" type="primary">LOC142180135</name>
</gene>
<sequence>MGVLNFFLGLQSKKTPTRTMIHQQKYTKELMKKFNMHLSKSVDTLIAIATKLDLDEKGKSVEHKLYRGMIWSLLYVTTSRPDIVFSIGLCARFQANPKESHLKAIKRILRYLKGTPDLCLWYPRGYSFDLVGYADADYAGFHVDRKSTSGIAHFLGSCLVSWGTKKQNSVALSTTKVEYLAATSFCAQLLWIKQHLRNYGIFVDCVPIFCDNTSAINIAKHSCQHKRTKHIDIRHHFLRDNVEKGNISINFYKTKDQIANIFTKALSRDYF</sequence>
<reference evidence="1" key="1">
    <citation type="journal article" date="2014" name="Nat. Commun.">
        <title>The tobacco genome sequence and its comparison with those of tomato and potato.</title>
        <authorList>
            <person name="Sierro N."/>
            <person name="Battey J.N."/>
            <person name="Ouadi S."/>
            <person name="Bakaher N."/>
            <person name="Bovet L."/>
            <person name="Willig A."/>
            <person name="Goepfert S."/>
            <person name="Peitsch M.C."/>
            <person name="Ivanov N.V."/>
        </authorList>
    </citation>
    <scope>NUCLEOTIDE SEQUENCE [LARGE SCALE GENOMIC DNA]</scope>
</reference>
<evidence type="ECO:0000313" key="1">
    <source>
        <dbReference type="Proteomes" id="UP000790787"/>
    </source>
</evidence>
<organism evidence="1 2">
    <name type="scientific">Nicotiana tabacum</name>
    <name type="common">Common tobacco</name>
    <dbReference type="NCBI Taxonomy" id="4097"/>
    <lineage>
        <taxon>Eukaryota</taxon>
        <taxon>Viridiplantae</taxon>
        <taxon>Streptophyta</taxon>
        <taxon>Embryophyta</taxon>
        <taxon>Tracheophyta</taxon>
        <taxon>Spermatophyta</taxon>
        <taxon>Magnoliopsida</taxon>
        <taxon>eudicotyledons</taxon>
        <taxon>Gunneridae</taxon>
        <taxon>Pentapetalae</taxon>
        <taxon>asterids</taxon>
        <taxon>lamiids</taxon>
        <taxon>Solanales</taxon>
        <taxon>Solanaceae</taxon>
        <taxon>Nicotianoideae</taxon>
        <taxon>Nicotianeae</taxon>
        <taxon>Nicotiana</taxon>
    </lineage>
</organism>
<dbReference type="Proteomes" id="UP000790787">
    <property type="component" value="Chromosome 4"/>
</dbReference>
<reference evidence="2" key="2">
    <citation type="submission" date="2025-08" db="UniProtKB">
        <authorList>
            <consortium name="RefSeq"/>
        </authorList>
    </citation>
    <scope>IDENTIFICATION</scope>
    <source>
        <tissue evidence="2">Leaf</tissue>
    </source>
</reference>
<evidence type="ECO:0000313" key="2">
    <source>
        <dbReference type="RefSeq" id="XP_075107163.1"/>
    </source>
</evidence>
<keyword evidence="1" id="KW-1185">Reference proteome</keyword>
<protein>
    <submittedName>
        <fullName evidence="2">Secreted RxLR effector protein 161-like</fullName>
    </submittedName>
</protein>